<dbReference type="SMART" id="SM00133">
    <property type="entry name" value="S_TK_X"/>
    <property type="match status" value="1"/>
</dbReference>
<dbReference type="InterPro" id="IPR000961">
    <property type="entry name" value="AGC-kinase_C"/>
</dbReference>
<feature type="domain" description="Cyclic nucleotide-binding" evidence="19">
    <location>
        <begin position="294"/>
        <end position="420"/>
    </location>
</feature>
<evidence type="ECO:0000259" key="19">
    <source>
        <dbReference type="PROSITE" id="PS50042"/>
    </source>
</evidence>
<keyword evidence="9 17" id="KW-0547">Nucleotide-binding</keyword>
<evidence type="ECO:0000256" key="12">
    <source>
        <dbReference type="ARBA" id="ARBA00022842"/>
    </source>
</evidence>
<evidence type="ECO:0000256" key="10">
    <source>
        <dbReference type="ARBA" id="ARBA00022777"/>
    </source>
</evidence>
<evidence type="ECO:0000256" key="8">
    <source>
        <dbReference type="ARBA" id="ARBA00022723"/>
    </source>
</evidence>
<dbReference type="SMART" id="SM00100">
    <property type="entry name" value="cNMP"/>
    <property type="match status" value="3"/>
</dbReference>
<keyword evidence="10 21" id="KW-0418">Kinase</keyword>
<sequence>MSSFFKQKKRAVITNNPATFEATEEDDKAFTATPKTEKEKALLINALKDHYVFSALSTTDILQVIHRMKKHERPSGDVVIQEGDEGDTFYVLFSGTAEILVGAKKVGEYAAGHSFGELALLYSAKRAATIRATSPCVLWSVDIKTFHRLVIRTQQGAAQGRLAFLKKVPLMQGLDTATLQKVADALQSVSFPEGHKIITEGEQGDDFFIIESGEVKCTHTKPSGGEQHLLTLKRGDYFGEMALMLDEPRHANVIATAKCACFRISRYDFVRLFGSLQEMLQQQMRIRILKSVPLLSHLSDDVLDKLADAMRIQLFRPGKYVVKEGEEGSRFYIINDGSAKVTKNVVDPATKQKTGETEVGVLRTQDFFGERALINNEPRAANIVATEQLECLVLDRVSFQTWLADVDAVKKKQKEKKAAVATARPAARDLQRLRTLGTGTFGRVSLVVHAPTNSVYALKAMQKEQVVQSHQERNIMNEKNLLMQCAHPMVLGLVATYQDRDQIYMLMEIVQGGELWSLVYEKVAETKALRVGGFGGFGQPAAQFFGGCVIEAFAHIHGHGIAYRDLKPENLLLDAKGYVKVIDFGFAKQVPWEDKKGFHDKSYTICGTPEYLAPEIIQSKGHDQAVDYWALGCLVYELLVGRTPFADDRQPEIFRKILAAPKALDGDRLWPRGFPAEAKALVQALLKSAPAYRLGMGKSSVQDIKNQAWFASTKFDWAKLAALGIKSPYVPPIKDPLDTSNFDPYDEDTGVARYSGTQQVFAPWSEMGADFPPQKA</sequence>
<evidence type="ECO:0000256" key="5">
    <source>
        <dbReference type="ARBA" id="ARBA00022527"/>
    </source>
</evidence>
<proteinExistence type="inferred from homology"/>
<accession>A0ABR1G3L0</accession>
<dbReference type="Gene3D" id="3.30.200.20">
    <property type="entry name" value="Phosphorylase Kinase, domain 1"/>
    <property type="match status" value="1"/>
</dbReference>
<dbReference type="PROSITE" id="PS00108">
    <property type="entry name" value="PROTEIN_KINASE_ST"/>
    <property type="match status" value="1"/>
</dbReference>
<dbReference type="InterPro" id="IPR018488">
    <property type="entry name" value="cNMP-bd_CS"/>
</dbReference>
<evidence type="ECO:0000256" key="2">
    <source>
        <dbReference type="ARBA" id="ARBA00006352"/>
    </source>
</evidence>
<dbReference type="PROSITE" id="PS51285">
    <property type="entry name" value="AGC_KINASE_CTER"/>
    <property type="match status" value="1"/>
</dbReference>
<dbReference type="Gene3D" id="1.10.510.10">
    <property type="entry name" value="Transferase(Phosphotransferase) domain 1"/>
    <property type="match status" value="1"/>
</dbReference>
<keyword evidence="6" id="KW-0140">cGMP</keyword>
<name>A0ABR1G3L0_AURAN</name>
<dbReference type="Pfam" id="PF00069">
    <property type="entry name" value="Pkinase"/>
    <property type="match status" value="1"/>
</dbReference>
<feature type="domain" description="Cyclic nucleotide-binding" evidence="19">
    <location>
        <begin position="170"/>
        <end position="290"/>
    </location>
</feature>
<dbReference type="InterPro" id="IPR008271">
    <property type="entry name" value="Ser/Thr_kinase_AS"/>
</dbReference>
<comment type="catalytic activity">
    <reaction evidence="15">
        <text>L-threonyl-[protein] + ATP = O-phospho-L-threonyl-[protein] + ADP + H(+)</text>
        <dbReference type="Rhea" id="RHEA:46608"/>
        <dbReference type="Rhea" id="RHEA-COMP:11060"/>
        <dbReference type="Rhea" id="RHEA-COMP:11605"/>
        <dbReference type="ChEBI" id="CHEBI:15378"/>
        <dbReference type="ChEBI" id="CHEBI:30013"/>
        <dbReference type="ChEBI" id="CHEBI:30616"/>
        <dbReference type="ChEBI" id="CHEBI:61977"/>
        <dbReference type="ChEBI" id="CHEBI:456216"/>
        <dbReference type="EC" id="2.7.11.12"/>
    </reaction>
</comment>
<dbReference type="InterPro" id="IPR002374">
    <property type="entry name" value="cGMP_dep_kinase"/>
</dbReference>
<dbReference type="PROSITE" id="PS00889">
    <property type="entry name" value="CNMP_BINDING_2"/>
    <property type="match status" value="1"/>
</dbReference>
<evidence type="ECO:0000256" key="16">
    <source>
        <dbReference type="ARBA" id="ARBA00047462"/>
    </source>
</evidence>
<dbReference type="PROSITE" id="PS50042">
    <property type="entry name" value="CNMP_BINDING_3"/>
    <property type="match status" value="3"/>
</dbReference>
<evidence type="ECO:0000259" key="20">
    <source>
        <dbReference type="PROSITE" id="PS51285"/>
    </source>
</evidence>
<keyword evidence="5" id="KW-0723">Serine/threonine-protein kinase</keyword>
<comment type="similarity">
    <text evidence="2">Belongs to the protein kinase superfamily. AGC Ser/Thr protein kinase family. cGMP subfamily.</text>
</comment>
<organism evidence="21 22">
    <name type="scientific">Aureococcus anophagefferens</name>
    <name type="common">Harmful bloom alga</name>
    <dbReference type="NCBI Taxonomy" id="44056"/>
    <lineage>
        <taxon>Eukaryota</taxon>
        <taxon>Sar</taxon>
        <taxon>Stramenopiles</taxon>
        <taxon>Ochrophyta</taxon>
        <taxon>Pelagophyceae</taxon>
        <taxon>Pelagomonadales</taxon>
        <taxon>Pelagomonadaceae</taxon>
        <taxon>Aureococcus</taxon>
    </lineage>
</organism>
<dbReference type="Gene3D" id="2.60.120.10">
    <property type="entry name" value="Jelly Rolls"/>
    <property type="match status" value="3"/>
</dbReference>
<keyword evidence="22" id="KW-1185">Reference proteome</keyword>
<evidence type="ECO:0000256" key="15">
    <source>
        <dbReference type="ARBA" id="ARBA00047298"/>
    </source>
</evidence>
<keyword evidence="13" id="KW-0142">cGMP-binding</keyword>
<evidence type="ECO:0000256" key="11">
    <source>
        <dbReference type="ARBA" id="ARBA00022840"/>
    </source>
</evidence>
<keyword evidence="4" id="KW-0963">Cytoplasm</keyword>
<evidence type="ECO:0000256" key="6">
    <source>
        <dbReference type="ARBA" id="ARBA00022535"/>
    </source>
</evidence>
<dbReference type="InterPro" id="IPR014710">
    <property type="entry name" value="RmlC-like_jellyroll"/>
</dbReference>
<dbReference type="InterPro" id="IPR000595">
    <property type="entry name" value="cNMP-bd_dom"/>
</dbReference>
<feature type="domain" description="Cyclic nucleotide-binding" evidence="19">
    <location>
        <begin position="52"/>
        <end position="167"/>
    </location>
</feature>
<evidence type="ECO:0000256" key="9">
    <source>
        <dbReference type="ARBA" id="ARBA00022741"/>
    </source>
</evidence>
<evidence type="ECO:0000256" key="3">
    <source>
        <dbReference type="ARBA" id="ARBA00012428"/>
    </source>
</evidence>
<dbReference type="InterPro" id="IPR017441">
    <property type="entry name" value="Protein_kinase_ATP_BS"/>
</dbReference>
<evidence type="ECO:0000256" key="1">
    <source>
        <dbReference type="ARBA" id="ARBA00001946"/>
    </source>
</evidence>
<dbReference type="CDD" id="cd00038">
    <property type="entry name" value="CAP_ED"/>
    <property type="match status" value="3"/>
</dbReference>
<evidence type="ECO:0000256" key="7">
    <source>
        <dbReference type="ARBA" id="ARBA00022679"/>
    </source>
</evidence>
<evidence type="ECO:0000256" key="13">
    <source>
        <dbReference type="ARBA" id="ARBA00022992"/>
    </source>
</evidence>
<dbReference type="InterPro" id="IPR011009">
    <property type="entry name" value="Kinase-like_dom_sf"/>
</dbReference>
<dbReference type="PANTHER" id="PTHR24353">
    <property type="entry name" value="CYCLIC NUCLEOTIDE-DEPENDENT PROTEIN KINASE"/>
    <property type="match status" value="1"/>
</dbReference>
<comment type="cofactor">
    <cofactor evidence="1">
        <name>Mg(2+)</name>
        <dbReference type="ChEBI" id="CHEBI:18420"/>
    </cofactor>
</comment>
<keyword evidence="11 17" id="KW-0067">ATP-binding</keyword>
<feature type="domain" description="AGC-kinase C-terminal" evidence="20">
    <location>
        <begin position="713"/>
        <end position="776"/>
    </location>
</feature>
<dbReference type="InterPro" id="IPR000719">
    <property type="entry name" value="Prot_kinase_dom"/>
</dbReference>
<dbReference type="PROSITE" id="PS00107">
    <property type="entry name" value="PROTEIN_KINASE_ATP"/>
    <property type="match status" value="1"/>
</dbReference>
<dbReference type="PROSITE" id="PS50011">
    <property type="entry name" value="PROTEIN_KINASE_DOM"/>
    <property type="match status" value="1"/>
</dbReference>
<feature type="binding site" evidence="17">
    <location>
        <position position="459"/>
    </location>
    <ligand>
        <name>ATP</name>
        <dbReference type="ChEBI" id="CHEBI:30616"/>
    </ligand>
</feature>
<dbReference type="Pfam" id="PF00027">
    <property type="entry name" value="cNMP_binding"/>
    <property type="match status" value="3"/>
</dbReference>
<dbReference type="SUPFAM" id="SSF56112">
    <property type="entry name" value="Protein kinase-like (PK-like)"/>
    <property type="match status" value="1"/>
</dbReference>
<dbReference type="EC" id="2.7.11.12" evidence="3"/>
<dbReference type="EMBL" id="JBBJCI010000128">
    <property type="protein sequence ID" value="KAK7247705.1"/>
    <property type="molecule type" value="Genomic_DNA"/>
</dbReference>
<feature type="domain" description="Protein kinase" evidence="18">
    <location>
        <begin position="430"/>
        <end position="710"/>
    </location>
</feature>
<comment type="caution">
    <text evidence="21">The sequence shown here is derived from an EMBL/GenBank/DDBJ whole genome shotgun (WGS) entry which is preliminary data.</text>
</comment>
<gene>
    <name evidence="21" type="ORF">SO694_00088010</name>
</gene>
<evidence type="ECO:0000313" key="21">
    <source>
        <dbReference type="EMBL" id="KAK7247705.1"/>
    </source>
</evidence>
<evidence type="ECO:0000256" key="4">
    <source>
        <dbReference type="ARBA" id="ARBA00022490"/>
    </source>
</evidence>
<dbReference type="SMART" id="SM00220">
    <property type="entry name" value="S_TKc"/>
    <property type="match status" value="1"/>
</dbReference>
<keyword evidence="8" id="KW-0479">Metal-binding</keyword>
<keyword evidence="7" id="KW-0808">Transferase</keyword>
<evidence type="ECO:0000256" key="14">
    <source>
        <dbReference type="ARBA" id="ARBA00024113"/>
    </source>
</evidence>
<keyword evidence="12" id="KW-0460">Magnesium</keyword>
<evidence type="ECO:0000256" key="17">
    <source>
        <dbReference type="PROSITE-ProRule" id="PRU10141"/>
    </source>
</evidence>
<reference evidence="21 22" key="1">
    <citation type="submission" date="2024-03" db="EMBL/GenBank/DDBJ databases">
        <title>Aureococcus anophagefferens CCMP1851 and Kratosvirus quantuckense: Draft genome of a second virus-susceptible host strain in the model system.</title>
        <authorList>
            <person name="Chase E."/>
            <person name="Truchon A.R."/>
            <person name="Schepens W."/>
            <person name="Wilhelm S.W."/>
        </authorList>
    </citation>
    <scope>NUCLEOTIDE SEQUENCE [LARGE SCALE GENOMIC DNA]</scope>
    <source>
        <strain evidence="21 22">CCMP1851</strain>
    </source>
</reference>
<protein>
    <recommendedName>
        <fullName evidence="14">cGMP-dependent protein kinase</fullName>
        <ecNumber evidence="3">2.7.11.12</ecNumber>
    </recommendedName>
</protein>
<dbReference type="PRINTS" id="PR00103">
    <property type="entry name" value="CAMPKINASE"/>
</dbReference>
<evidence type="ECO:0000313" key="22">
    <source>
        <dbReference type="Proteomes" id="UP001363151"/>
    </source>
</evidence>
<dbReference type="PANTHER" id="PTHR24353:SF37">
    <property type="entry name" value="CAMP-DEPENDENT PROTEIN KINASE CATALYTIC SUBUNIT PRKX"/>
    <property type="match status" value="1"/>
</dbReference>
<dbReference type="SUPFAM" id="SSF51206">
    <property type="entry name" value="cAMP-binding domain-like"/>
    <property type="match status" value="3"/>
</dbReference>
<dbReference type="GO" id="GO:0016301">
    <property type="term" value="F:kinase activity"/>
    <property type="evidence" value="ECO:0007669"/>
    <property type="project" value="UniProtKB-KW"/>
</dbReference>
<dbReference type="PROSITE" id="PS00888">
    <property type="entry name" value="CNMP_BINDING_1"/>
    <property type="match status" value="3"/>
</dbReference>
<dbReference type="Proteomes" id="UP001363151">
    <property type="component" value="Unassembled WGS sequence"/>
</dbReference>
<evidence type="ECO:0000259" key="18">
    <source>
        <dbReference type="PROSITE" id="PS50011"/>
    </source>
</evidence>
<dbReference type="InterPro" id="IPR018490">
    <property type="entry name" value="cNMP-bd_dom_sf"/>
</dbReference>
<dbReference type="PIRSF" id="PIRSF000559">
    <property type="entry name" value="cGMP-dep_kinase"/>
    <property type="match status" value="1"/>
</dbReference>
<comment type="catalytic activity">
    <reaction evidence="16">
        <text>L-seryl-[protein] + ATP = O-phospho-L-seryl-[protein] + ADP + H(+)</text>
        <dbReference type="Rhea" id="RHEA:17989"/>
        <dbReference type="Rhea" id="RHEA-COMP:9863"/>
        <dbReference type="Rhea" id="RHEA-COMP:11604"/>
        <dbReference type="ChEBI" id="CHEBI:15378"/>
        <dbReference type="ChEBI" id="CHEBI:29999"/>
        <dbReference type="ChEBI" id="CHEBI:30616"/>
        <dbReference type="ChEBI" id="CHEBI:83421"/>
        <dbReference type="ChEBI" id="CHEBI:456216"/>
        <dbReference type="EC" id="2.7.11.12"/>
    </reaction>
</comment>